<feature type="compositionally biased region" description="Low complexity" evidence="5">
    <location>
        <begin position="70"/>
        <end position="84"/>
    </location>
</feature>
<dbReference type="PANTHER" id="PTHR45696:SF32">
    <property type="entry name" value="LARGE RIBOSOMAL SUBUNIT PROTEIN P1"/>
    <property type="match status" value="1"/>
</dbReference>
<dbReference type="InterPro" id="IPR038716">
    <property type="entry name" value="P1/P2_N_sf"/>
</dbReference>
<dbReference type="Gene3D" id="1.10.10.1410">
    <property type="match status" value="1"/>
</dbReference>
<feature type="compositionally biased region" description="Basic and acidic residues" evidence="5">
    <location>
        <begin position="85"/>
        <end position="96"/>
    </location>
</feature>
<reference evidence="6" key="1">
    <citation type="submission" date="2025-08" db="UniProtKB">
        <authorList>
            <consortium name="Ensembl"/>
        </authorList>
    </citation>
    <scope>IDENTIFICATION</scope>
</reference>
<keyword evidence="4" id="KW-0687">Ribonucleoprotein</keyword>
<dbReference type="GO" id="GO:0022625">
    <property type="term" value="C:cytosolic large ribosomal subunit"/>
    <property type="evidence" value="ECO:0007669"/>
    <property type="project" value="TreeGrafter"/>
</dbReference>
<dbReference type="GO" id="GO:0002181">
    <property type="term" value="P:cytoplasmic translation"/>
    <property type="evidence" value="ECO:0007669"/>
    <property type="project" value="TreeGrafter"/>
</dbReference>
<name>A0A667H3N5_LYNCA</name>
<evidence type="ECO:0008006" key="8">
    <source>
        <dbReference type="Google" id="ProtNLM"/>
    </source>
</evidence>
<sequence length="114" mass="12293">METNRKQSNRRRLTVQDDEVSVKEDEVNALIKTVGVNVASFWPGLFAKALAHDNMVNIRSLVRKVGAGGSVPAAGPAPSTTAAPTEEKKVEAKKEESEESDDDVGFSLLIKSLL</sequence>
<accession>A0A667H3N5</accession>
<evidence type="ECO:0000256" key="5">
    <source>
        <dbReference type="SAM" id="MobiDB-lite"/>
    </source>
</evidence>
<keyword evidence="3" id="KW-0689">Ribosomal protein</keyword>
<feature type="region of interest" description="Disordered" evidence="5">
    <location>
        <begin position="67"/>
        <end position="103"/>
    </location>
</feature>
<dbReference type="PANTHER" id="PTHR45696">
    <property type="entry name" value="60S ACIDIC RIBOSOMAL PROTEIN P1"/>
    <property type="match status" value="1"/>
</dbReference>
<evidence type="ECO:0000256" key="2">
    <source>
        <dbReference type="ARBA" id="ARBA00005436"/>
    </source>
</evidence>
<comment type="function">
    <text evidence="1">Plays an important role in the elongation step of protein synthesis.</text>
</comment>
<dbReference type="GO" id="GO:0043021">
    <property type="term" value="F:ribonucleoprotein complex binding"/>
    <property type="evidence" value="ECO:0007669"/>
    <property type="project" value="TreeGrafter"/>
</dbReference>
<dbReference type="Proteomes" id="UP000472241">
    <property type="component" value="Unplaced"/>
</dbReference>
<dbReference type="Pfam" id="PF00428">
    <property type="entry name" value="Ribosomal_60s"/>
    <property type="match status" value="1"/>
</dbReference>
<evidence type="ECO:0000256" key="3">
    <source>
        <dbReference type="ARBA" id="ARBA00022980"/>
    </source>
</evidence>
<evidence type="ECO:0000313" key="6">
    <source>
        <dbReference type="Ensembl" id="ENSLCNP00005005865.1"/>
    </source>
</evidence>
<dbReference type="Ensembl" id="ENSLCNT00005006607.1">
    <property type="protein sequence ID" value="ENSLCNP00005005865.1"/>
    <property type="gene ID" value="ENSLCNG00005003928.1"/>
</dbReference>
<protein>
    <recommendedName>
        <fullName evidence="8">60S acidic ribosomal protein P1</fullName>
    </recommendedName>
</protein>
<dbReference type="GO" id="GO:0030295">
    <property type="term" value="F:protein kinase activator activity"/>
    <property type="evidence" value="ECO:0007669"/>
    <property type="project" value="TreeGrafter"/>
</dbReference>
<dbReference type="AlphaFoldDB" id="A0A667H3N5"/>
<proteinExistence type="inferred from homology"/>
<evidence type="ECO:0000313" key="7">
    <source>
        <dbReference type="Proteomes" id="UP000472241"/>
    </source>
</evidence>
<reference evidence="6" key="2">
    <citation type="submission" date="2025-09" db="UniProtKB">
        <authorList>
            <consortium name="Ensembl"/>
        </authorList>
    </citation>
    <scope>IDENTIFICATION</scope>
</reference>
<evidence type="ECO:0000256" key="1">
    <source>
        <dbReference type="ARBA" id="ARBA00003362"/>
    </source>
</evidence>
<evidence type="ECO:0000256" key="4">
    <source>
        <dbReference type="ARBA" id="ARBA00023274"/>
    </source>
</evidence>
<organism evidence="6 7">
    <name type="scientific">Lynx canadensis</name>
    <name type="common">Canada lynx</name>
    <name type="synonym">Felis canadensis</name>
    <dbReference type="NCBI Taxonomy" id="61383"/>
    <lineage>
        <taxon>Eukaryota</taxon>
        <taxon>Metazoa</taxon>
        <taxon>Chordata</taxon>
        <taxon>Craniata</taxon>
        <taxon>Vertebrata</taxon>
        <taxon>Euteleostomi</taxon>
        <taxon>Mammalia</taxon>
        <taxon>Eutheria</taxon>
        <taxon>Laurasiatheria</taxon>
        <taxon>Carnivora</taxon>
        <taxon>Feliformia</taxon>
        <taxon>Felidae</taxon>
        <taxon>Felinae</taxon>
        <taxon>Lynx</taxon>
    </lineage>
</organism>
<dbReference type="GO" id="GO:0003735">
    <property type="term" value="F:structural constituent of ribosome"/>
    <property type="evidence" value="ECO:0007669"/>
    <property type="project" value="TreeGrafter"/>
</dbReference>
<dbReference type="CDD" id="cd05831">
    <property type="entry name" value="Ribosomal_P1"/>
    <property type="match status" value="1"/>
</dbReference>
<keyword evidence="7" id="KW-1185">Reference proteome</keyword>
<comment type="similarity">
    <text evidence="2">Belongs to the eukaryotic ribosomal protein P1/P2 family.</text>
</comment>